<gene>
    <name evidence="3" type="ORF">OPV22_002860</name>
</gene>
<evidence type="ECO:0000256" key="2">
    <source>
        <dbReference type="ARBA" id="ARBA00023315"/>
    </source>
</evidence>
<dbReference type="Proteomes" id="UP001222027">
    <property type="component" value="Unassembled WGS sequence"/>
</dbReference>
<dbReference type="PANTHER" id="PTHR31625">
    <property type="match status" value="1"/>
</dbReference>
<evidence type="ECO:0000313" key="4">
    <source>
        <dbReference type="Proteomes" id="UP001222027"/>
    </source>
</evidence>
<name>A0AAV8RZ77_ENSVE</name>
<organism evidence="3 4">
    <name type="scientific">Ensete ventricosum</name>
    <name type="common">Abyssinian banana</name>
    <name type="synonym">Musa ensete</name>
    <dbReference type="NCBI Taxonomy" id="4639"/>
    <lineage>
        <taxon>Eukaryota</taxon>
        <taxon>Viridiplantae</taxon>
        <taxon>Streptophyta</taxon>
        <taxon>Embryophyta</taxon>
        <taxon>Tracheophyta</taxon>
        <taxon>Spermatophyta</taxon>
        <taxon>Magnoliopsida</taxon>
        <taxon>Liliopsida</taxon>
        <taxon>Zingiberales</taxon>
        <taxon>Musaceae</taxon>
        <taxon>Ensete</taxon>
    </lineage>
</organism>
<keyword evidence="4" id="KW-1185">Reference proteome</keyword>
<keyword evidence="2" id="KW-0012">Acyltransferase</keyword>
<dbReference type="InterPro" id="IPR051504">
    <property type="entry name" value="Plant_metabolite_acyltrans"/>
</dbReference>
<reference evidence="3 4" key="1">
    <citation type="submission" date="2022-12" db="EMBL/GenBank/DDBJ databases">
        <title>Chromosome-scale assembly of the Ensete ventricosum genome.</title>
        <authorList>
            <person name="Dussert Y."/>
            <person name="Stocks J."/>
            <person name="Wendawek A."/>
            <person name="Woldeyes F."/>
            <person name="Nichols R.A."/>
            <person name="Borrell J.S."/>
        </authorList>
    </citation>
    <scope>NUCLEOTIDE SEQUENCE [LARGE SCALE GENOMIC DNA]</scope>
    <source>
        <strain evidence="4">cv. Maze</strain>
        <tissue evidence="3">Seeds</tissue>
    </source>
</reference>
<dbReference type="Pfam" id="PF02458">
    <property type="entry name" value="Transferase"/>
    <property type="match status" value="1"/>
</dbReference>
<proteinExistence type="predicted"/>
<dbReference type="AlphaFoldDB" id="A0AAV8RZ77"/>
<evidence type="ECO:0000256" key="1">
    <source>
        <dbReference type="ARBA" id="ARBA00022679"/>
    </source>
</evidence>
<evidence type="ECO:0000313" key="3">
    <source>
        <dbReference type="EMBL" id="KAJ8512426.1"/>
    </source>
</evidence>
<dbReference type="Gene3D" id="3.30.559.10">
    <property type="entry name" value="Chloramphenicol acetyltransferase-like domain"/>
    <property type="match status" value="1"/>
</dbReference>
<protein>
    <submittedName>
        <fullName evidence="3">Uncharacterized protein</fullName>
    </submittedName>
</protein>
<sequence>MSSLILQLTRRNPSTKSTLCCQSEHQKLRLVCKRWQRLLIGNYFTLSAGASASRKSGSTSSTCCRRRQSYRCGQCNFHPPTSADQIAEGVGSGQSRARQDPIHCSTVVVAFAFAGRLRPPVPTEYFGNCVRPCFVDVKAEDLIRGDGFVVASAAIGRVIQELKADLLHDAEEWSGRAQAAIAEQVLTVAGSPRFRVYDTDMGWGRPNKVEIEEFGAQFSGGLKLLI</sequence>
<keyword evidence="1" id="KW-0808">Transferase</keyword>
<dbReference type="GO" id="GO:0016747">
    <property type="term" value="F:acyltransferase activity, transferring groups other than amino-acyl groups"/>
    <property type="evidence" value="ECO:0007669"/>
    <property type="project" value="UniProtKB-ARBA"/>
</dbReference>
<dbReference type="EMBL" id="JAQQAF010000001">
    <property type="protein sequence ID" value="KAJ8512426.1"/>
    <property type="molecule type" value="Genomic_DNA"/>
</dbReference>
<accession>A0AAV8RZ77</accession>
<comment type="caution">
    <text evidence="3">The sequence shown here is derived from an EMBL/GenBank/DDBJ whole genome shotgun (WGS) entry which is preliminary data.</text>
</comment>
<dbReference type="InterPro" id="IPR023213">
    <property type="entry name" value="CAT-like_dom_sf"/>
</dbReference>